<dbReference type="SMART" id="SM00388">
    <property type="entry name" value="HisKA"/>
    <property type="match status" value="1"/>
</dbReference>
<evidence type="ECO:0000313" key="12">
    <source>
        <dbReference type="EMBL" id="MCU6795958.1"/>
    </source>
</evidence>
<dbReference type="Gene3D" id="3.30.565.10">
    <property type="entry name" value="Histidine kinase-like ATPase, C-terminal domain"/>
    <property type="match status" value="1"/>
</dbReference>
<feature type="transmembrane region" description="Helical" evidence="10">
    <location>
        <begin position="269"/>
        <end position="287"/>
    </location>
</feature>
<dbReference type="Pfam" id="PF02518">
    <property type="entry name" value="HATPase_c"/>
    <property type="match status" value="1"/>
</dbReference>
<keyword evidence="10" id="KW-0812">Transmembrane</keyword>
<dbReference type="RefSeq" id="WP_262686821.1">
    <property type="nucleotide sequence ID" value="NZ_JAOQIO010000095.1"/>
</dbReference>
<gene>
    <name evidence="12" type="ORF">OB236_27945</name>
</gene>
<dbReference type="Proteomes" id="UP001652445">
    <property type="component" value="Unassembled WGS sequence"/>
</dbReference>
<evidence type="ECO:0000256" key="4">
    <source>
        <dbReference type="ARBA" id="ARBA00022553"/>
    </source>
</evidence>
<dbReference type="EMBL" id="JAOQIO010000095">
    <property type="protein sequence ID" value="MCU6795958.1"/>
    <property type="molecule type" value="Genomic_DNA"/>
</dbReference>
<proteinExistence type="predicted"/>
<feature type="transmembrane region" description="Helical" evidence="10">
    <location>
        <begin position="318"/>
        <end position="342"/>
    </location>
</feature>
<evidence type="ECO:0000256" key="9">
    <source>
        <dbReference type="ARBA" id="ARBA00023012"/>
    </source>
</evidence>
<evidence type="ECO:0000256" key="10">
    <source>
        <dbReference type="SAM" id="Phobius"/>
    </source>
</evidence>
<keyword evidence="8 12" id="KW-0067">ATP-binding</keyword>
<comment type="catalytic activity">
    <reaction evidence="1">
        <text>ATP + protein L-histidine = ADP + protein N-phospho-L-histidine.</text>
        <dbReference type="EC" id="2.7.13.3"/>
    </reaction>
</comment>
<dbReference type="EC" id="2.7.13.3" evidence="3"/>
<dbReference type="PANTHER" id="PTHR42878">
    <property type="entry name" value="TWO-COMPONENT HISTIDINE KINASE"/>
    <property type="match status" value="1"/>
</dbReference>
<dbReference type="InterPro" id="IPR036097">
    <property type="entry name" value="HisK_dim/P_sf"/>
</dbReference>
<evidence type="ECO:0000256" key="8">
    <source>
        <dbReference type="ARBA" id="ARBA00022840"/>
    </source>
</evidence>
<evidence type="ECO:0000256" key="1">
    <source>
        <dbReference type="ARBA" id="ARBA00000085"/>
    </source>
</evidence>
<keyword evidence="10" id="KW-0472">Membrane</keyword>
<evidence type="ECO:0000256" key="5">
    <source>
        <dbReference type="ARBA" id="ARBA00022679"/>
    </source>
</evidence>
<keyword evidence="5" id="KW-0808">Transferase</keyword>
<feature type="transmembrane region" description="Helical" evidence="10">
    <location>
        <begin position="354"/>
        <end position="374"/>
    </location>
</feature>
<feature type="transmembrane region" description="Helical" evidence="10">
    <location>
        <begin position="294"/>
        <end position="312"/>
    </location>
</feature>
<comment type="caution">
    <text evidence="12">The sequence shown here is derived from an EMBL/GenBank/DDBJ whole genome shotgun (WGS) entry which is preliminary data.</text>
</comment>
<feature type="domain" description="Histidine kinase" evidence="11">
    <location>
        <begin position="448"/>
        <end position="664"/>
    </location>
</feature>
<dbReference type="Pfam" id="PF07695">
    <property type="entry name" value="7TMR-DISM_7TM"/>
    <property type="match status" value="1"/>
</dbReference>
<evidence type="ECO:0000256" key="7">
    <source>
        <dbReference type="ARBA" id="ARBA00022777"/>
    </source>
</evidence>
<dbReference type="Gene3D" id="1.10.287.130">
    <property type="match status" value="1"/>
</dbReference>
<organism evidence="12 13">
    <name type="scientific">Paenibacillus baimaensis</name>
    <dbReference type="NCBI Taxonomy" id="2982185"/>
    <lineage>
        <taxon>Bacteria</taxon>
        <taxon>Bacillati</taxon>
        <taxon>Bacillota</taxon>
        <taxon>Bacilli</taxon>
        <taxon>Bacillales</taxon>
        <taxon>Paenibacillaceae</taxon>
        <taxon>Paenibacillus</taxon>
    </lineage>
</organism>
<dbReference type="SMART" id="SM00387">
    <property type="entry name" value="HATPase_c"/>
    <property type="match status" value="1"/>
</dbReference>
<feature type="transmembrane region" description="Helical" evidence="10">
    <location>
        <begin position="232"/>
        <end position="257"/>
    </location>
</feature>
<keyword evidence="9" id="KW-0902">Two-component regulatory system</keyword>
<dbReference type="InterPro" id="IPR036890">
    <property type="entry name" value="HATPase_C_sf"/>
</dbReference>
<evidence type="ECO:0000256" key="2">
    <source>
        <dbReference type="ARBA" id="ARBA00004370"/>
    </source>
</evidence>
<name>A0ABT2UMT2_9BACL</name>
<keyword evidence="7" id="KW-0418">Kinase</keyword>
<comment type="subcellular location">
    <subcellularLocation>
        <location evidence="2">Membrane</location>
    </subcellularLocation>
</comment>
<keyword evidence="13" id="KW-1185">Reference proteome</keyword>
<reference evidence="12 13" key="1">
    <citation type="submission" date="2022-09" db="EMBL/GenBank/DDBJ databases">
        <authorList>
            <person name="Han X.L."/>
            <person name="Wang Q."/>
            <person name="Lu T."/>
        </authorList>
    </citation>
    <scope>NUCLEOTIDE SEQUENCE [LARGE SCALE GENOMIC DNA]</scope>
    <source>
        <strain evidence="12 13">WQ 127069</strain>
    </source>
</reference>
<dbReference type="PROSITE" id="PS51257">
    <property type="entry name" value="PROKAR_LIPOPROTEIN"/>
    <property type="match status" value="1"/>
</dbReference>
<keyword evidence="6" id="KW-0547">Nucleotide-binding</keyword>
<protein>
    <recommendedName>
        <fullName evidence="3">histidine kinase</fullName>
        <ecNumber evidence="3">2.7.13.3</ecNumber>
    </recommendedName>
</protein>
<evidence type="ECO:0000256" key="6">
    <source>
        <dbReference type="ARBA" id="ARBA00022741"/>
    </source>
</evidence>
<evidence type="ECO:0000256" key="3">
    <source>
        <dbReference type="ARBA" id="ARBA00012438"/>
    </source>
</evidence>
<keyword evidence="10" id="KW-1133">Transmembrane helix</keyword>
<dbReference type="InterPro" id="IPR004358">
    <property type="entry name" value="Sig_transdc_His_kin-like_C"/>
</dbReference>
<dbReference type="SUPFAM" id="SSF47384">
    <property type="entry name" value="Homodimeric domain of signal transducing histidine kinase"/>
    <property type="match status" value="1"/>
</dbReference>
<dbReference type="CDD" id="cd00082">
    <property type="entry name" value="HisKA"/>
    <property type="match status" value="1"/>
</dbReference>
<dbReference type="InterPro" id="IPR003661">
    <property type="entry name" value="HisK_dim/P_dom"/>
</dbReference>
<dbReference type="InterPro" id="IPR003594">
    <property type="entry name" value="HATPase_dom"/>
</dbReference>
<dbReference type="InterPro" id="IPR011623">
    <property type="entry name" value="7TMR_DISM_rcpt_extracell_dom1"/>
</dbReference>
<dbReference type="SUPFAM" id="SSF49785">
    <property type="entry name" value="Galactose-binding domain-like"/>
    <property type="match status" value="1"/>
</dbReference>
<dbReference type="Gene3D" id="2.60.120.260">
    <property type="entry name" value="Galactose-binding domain-like"/>
    <property type="match status" value="1"/>
</dbReference>
<accession>A0ABT2UMT2</accession>
<dbReference type="GO" id="GO:0005524">
    <property type="term" value="F:ATP binding"/>
    <property type="evidence" value="ECO:0007669"/>
    <property type="project" value="UniProtKB-KW"/>
</dbReference>
<dbReference type="PANTHER" id="PTHR42878:SF7">
    <property type="entry name" value="SENSOR HISTIDINE KINASE GLRK"/>
    <property type="match status" value="1"/>
</dbReference>
<evidence type="ECO:0000313" key="13">
    <source>
        <dbReference type="Proteomes" id="UP001652445"/>
    </source>
</evidence>
<dbReference type="PROSITE" id="PS50109">
    <property type="entry name" value="HIS_KIN"/>
    <property type="match status" value="1"/>
</dbReference>
<dbReference type="PRINTS" id="PR00344">
    <property type="entry name" value="BCTRLSENSOR"/>
</dbReference>
<evidence type="ECO:0000259" key="11">
    <source>
        <dbReference type="PROSITE" id="PS50109"/>
    </source>
</evidence>
<feature type="transmembrane region" description="Helical" evidence="10">
    <location>
        <begin position="205"/>
        <end position="225"/>
    </location>
</feature>
<dbReference type="InterPro" id="IPR050351">
    <property type="entry name" value="BphY/WalK/GraS-like"/>
</dbReference>
<dbReference type="InterPro" id="IPR005467">
    <property type="entry name" value="His_kinase_dom"/>
</dbReference>
<dbReference type="SUPFAM" id="SSF55874">
    <property type="entry name" value="ATPase domain of HSP90 chaperone/DNA topoisomerase II/histidine kinase"/>
    <property type="match status" value="1"/>
</dbReference>
<sequence length="664" mass="75399">MRTLVVIMFVWVIMLTGCSQEESIPRVNKGEVDFSGFSLSGANRSYVLSGDWSFAPDRLVDPKQSWPEANTGYMDVPASWEFAPYIGDKAWDRQFGTYRLQIRLHPDDVGQTIGLNMRQISSAYRMWINGQLLMELGTVGTTALTSVPYESPEYVYFVPESSNLQMDIQVSNYAQRKGGIWSGIHIGSQRAIQSDSLPPLVRDCMSAGALLMMGLFYLVFASLYISDRSTLFLGLLSILLGLRTFLFGEVLVISFLPDLLWEWQVKLEYLVEIAAILALNQYLSSIFPEHFSRYVLKFLYLIFGLFAVFVLLTPPVIFTQWLTVFTVLITCTLLYSSCIVYPRAVRQRRLGARSGAIAGIIAFFAVLSDSFYYLCIPLTSEGLINTGFFIYLLTQMAVTVRRYIHLKQESAALTLRLAESNEQLEQKVMQRTRQLTESHRSNSRLLHNIAHDLNAPIALIRQQSKLLQVHVQEDGLHHLKLIGQQSEWAVRLAQNLNDLARLQENEMNFQPTLMSSEGLLRFLYKRTEPIIRGGGFMWSHKSLDDLFEADALLVKVDLFLMERVFDNIASNMLKYALPAGHVSLSYENKEESMEIIFENEVAALTDETLDRMFDRFYQQVPEEGGRGIGLAVCSEIVRLHGGQIRVVQPDKGTIQFVISLPLML</sequence>
<keyword evidence="4" id="KW-0597">Phosphoprotein</keyword>
<dbReference type="InterPro" id="IPR008979">
    <property type="entry name" value="Galactose-bd-like_sf"/>
</dbReference>